<dbReference type="GO" id="GO:0046306">
    <property type="term" value="P:alkanesulfonate catabolic process"/>
    <property type="evidence" value="ECO:0007669"/>
    <property type="project" value="TreeGrafter"/>
</dbReference>
<dbReference type="EC" id="1.-.-.-" evidence="6"/>
<evidence type="ECO:0000259" key="5">
    <source>
        <dbReference type="Pfam" id="PF00296"/>
    </source>
</evidence>
<protein>
    <submittedName>
        <fullName evidence="6">TIGR03619 family F420-dependent LLM class oxidoreductase</fullName>
        <ecNumber evidence="6">1.-.-.-</ecNumber>
    </submittedName>
</protein>
<keyword evidence="1" id="KW-0285">Flavoprotein</keyword>
<keyword evidence="3 6" id="KW-0560">Oxidoreductase</keyword>
<evidence type="ECO:0000256" key="2">
    <source>
        <dbReference type="ARBA" id="ARBA00022643"/>
    </source>
</evidence>
<dbReference type="NCBIfam" id="TIGR03619">
    <property type="entry name" value="F420_Rv2161c"/>
    <property type="match status" value="1"/>
</dbReference>
<dbReference type="Gene3D" id="3.20.20.30">
    <property type="entry name" value="Luciferase-like domain"/>
    <property type="match status" value="1"/>
</dbReference>
<evidence type="ECO:0000313" key="6">
    <source>
        <dbReference type="EMBL" id="MBI3014795.1"/>
    </source>
</evidence>
<dbReference type="InterPro" id="IPR036661">
    <property type="entry name" value="Luciferase-like_sf"/>
</dbReference>
<dbReference type="AlphaFoldDB" id="A0A932GPW2"/>
<organism evidence="6 7">
    <name type="scientific">Tectimicrobiota bacterium</name>
    <dbReference type="NCBI Taxonomy" id="2528274"/>
    <lineage>
        <taxon>Bacteria</taxon>
        <taxon>Pseudomonadati</taxon>
        <taxon>Nitrospinota/Tectimicrobiota group</taxon>
        <taxon>Candidatus Tectimicrobiota</taxon>
    </lineage>
</organism>
<evidence type="ECO:0000256" key="3">
    <source>
        <dbReference type="ARBA" id="ARBA00023002"/>
    </source>
</evidence>
<dbReference type="InterPro" id="IPR050172">
    <property type="entry name" value="SsuD_RutA_monooxygenase"/>
</dbReference>
<dbReference type="InterPro" id="IPR019921">
    <property type="entry name" value="Lucif-like_OxRdtase_Rv2161c"/>
</dbReference>
<dbReference type="InterPro" id="IPR011251">
    <property type="entry name" value="Luciferase-like_dom"/>
</dbReference>
<sequence length="328" mass="37143">MQFGLRIPSIAWPNLTYERTQALKTYCQKVEALGFDAIWVIDHYLPTPVLYSVSWLDPLQALTFAAGCTERIKLGTAILVLPYREPILLAKQIATLDYLSGGRFLFGVGTGWDPDEFRALGVRLEDRGVRTDEVLDVVLRLLSEKNVTHRGKFFQFENVTIEPMPPRRPPLWVAGGAVTHAPGAPEKPYIARGVLRRIMKADAWIARSSGSAEEDVRNDWEQIQTQAQSIGRDPSSILFAHTQFLHIVDTTDREKAYTRQREVFQQIFGTHRSFDDLKASYLTGTVDDMVARLDGLRKIGLQYTILNPVTDEVDQLDLIHKHLVTALR</sequence>
<dbReference type="Proteomes" id="UP000741360">
    <property type="component" value="Unassembled WGS sequence"/>
</dbReference>
<evidence type="ECO:0000256" key="4">
    <source>
        <dbReference type="ARBA" id="ARBA00023033"/>
    </source>
</evidence>
<dbReference type="GO" id="GO:0008726">
    <property type="term" value="F:alkanesulfonate monooxygenase activity"/>
    <property type="evidence" value="ECO:0007669"/>
    <property type="project" value="TreeGrafter"/>
</dbReference>
<comment type="caution">
    <text evidence="6">The sequence shown here is derived from an EMBL/GenBank/DDBJ whole genome shotgun (WGS) entry which is preliminary data.</text>
</comment>
<dbReference type="Pfam" id="PF00296">
    <property type="entry name" value="Bac_luciferase"/>
    <property type="match status" value="1"/>
</dbReference>
<dbReference type="PANTHER" id="PTHR42847">
    <property type="entry name" value="ALKANESULFONATE MONOOXYGENASE"/>
    <property type="match status" value="1"/>
</dbReference>
<keyword evidence="4" id="KW-0503">Monooxygenase</keyword>
<dbReference type="EMBL" id="JACPSX010000127">
    <property type="protein sequence ID" value="MBI3014795.1"/>
    <property type="molecule type" value="Genomic_DNA"/>
</dbReference>
<proteinExistence type="predicted"/>
<gene>
    <name evidence="6" type="ORF">HYY65_07005</name>
</gene>
<evidence type="ECO:0000256" key="1">
    <source>
        <dbReference type="ARBA" id="ARBA00022630"/>
    </source>
</evidence>
<accession>A0A932GPW2</accession>
<evidence type="ECO:0000313" key="7">
    <source>
        <dbReference type="Proteomes" id="UP000741360"/>
    </source>
</evidence>
<reference evidence="6" key="1">
    <citation type="submission" date="2020-07" db="EMBL/GenBank/DDBJ databases">
        <title>Huge and variable diversity of episymbiotic CPR bacteria and DPANN archaea in groundwater ecosystems.</title>
        <authorList>
            <person name="He C.Y."/>
            <person name="Keren R."/>
            <person name="Whittaker M."/>
            <person name="Farag I.F."/>
            <person name="Doudna J."/>
            <person name="Cate J.H.D."/>
            <person name="Banfield J.F."/>
        </authorList>
    </citation>
    <scope>NUCLEOTIDE SEQUENCE</scope>
    <source>
        <strain evidence="6">NC_groundwater_717_Ag_S-0.2um_59_8</strain>
    </source>
</reference>
<dbReference type="PANTHER" id="PTHR42847:SF4">
    <property type="entry name" value="ALKANESULFONATE MONOOXYGENASE-RELATED"/>
    <property type="match status" value="1"/>
</dbReference>
<dbReference type="SUPFAM" id="SSF51679">
    <property type="entry name" value="Bacterial luciferase-like"/>
    <property type="match status" value="1"/>
</dbReference>
<feature type="domain" description="Luciferase-like" evidence="5">
    <location>
        <begin position="1"/>
        <end position="176"/>
    </location>
</feature>
<name>A0A932GPW2_UNCTE</name>
<keyword evidence="2" id="KW-0288">FMN</keyword>